<keyword evidence="7 8" id="KW-0472">Membrane</keyword>
<feature type="transmembrane region" description="Helical" evidence="8">
    <location>
        <begin position="244"/>
        <end position="261"/>
    </location>
</feature>
<name>A0A345DB08_9BURK</name>
<evidence type="ECO:0000256" key="3">
    <source>
        <dbReference type="ARBA" id="ARBA00022448"/>
    </source>
</evidence>
<dbReference type="InterPro" id="IPR052017">
    <property type="entry name" value="TSUP"/>
</dbReference>
<gene>
    <name evidence="9" type="ORF">DTO96_101277</name>
</gene>
<reference evidence="10" key="1">
    <citation type="submission" date="2018-07" db="EMBL/GenBank/DDBJ databases">
        <authorList>
            <person name="Kim H."/>
        </authorList>
    </citation>
    <scope>NUCLEOTIDE SEQUENCE [LARGE SCALE GENOMIC DNA]</scope>
    <source>
        <strain evidence="10">F02</strain>
    </source>
</reference>
<dbReference type="OrthoDB" id="9807082at2"/>
<dbReference type="InterPro" id="IPR002781">
    <property type="entry name" value="TM_pro_TauE-like"/>
</dbReference>
<dbReference type="KEGG" id="hyf:DTO96_101277"/>
<evidence type="ECO:0000256" key="2">
    <source>
        <dbReference type="ARBA" id="ARBA00009142"/>
    </source>
</evidence>
<sequence length="263" mass="28123">MNPPDLFTLFLLILTGFIAGVCNAVAGGGTFFTLPIFLAAGLPPVLANASNAVAVWPGHILASIGYRNILLKERKTLIRACVIGLFGALIGAYALMAIGNARFRVLIPVLIFIATALFASGARIHHFFNAHQATPSRSFSLDQPNVWGVLIQLALAIYGGFFSAGLGVMLMAMLMLFGVHDMQRNNAYKNAIASVISTIAVVTFISMGLVAWSYTLPAFIAGVIGGVVGTRMAQRLPAVLMKRIVILTGMALSLYYAWTIYLN</sequence>
<dbReference type="Pfam" id="PF01925">
    <property type="entry name" value="TauE"/>
    <property type="match status" value="1"/>
</dbReference>
<keyword evidence="10" id="KW-1185">Reference proteome</keyword>
<dbReference type="AlphaFoldDB" id="A0A345DB08"/>
<evidence type="ECO:0000256" key="7">
    <source>
        <dbReference type="ARBA" id="ARBA00023136"/>
    </source>
</evidence>
<evidence type="ECO:0000313" key="9">
    <source>
        <dbReference type="EMBL" id="AXF85546.1"/>
    </source>
</evidence>
<evidence type="ECO:0000313" key="10">
    <source>
        <dbReference type="Proteomes" id="UP000252182"/>
    </source>
</evidence>
<evidence type="ECO:0000256" key="1">
    <source>
        <dbReference type="ARBA" id="ARBA00004651"/>
    </source>
</evidence>
<dbReference type="EMBL" id="CP031124">
    <property type="protein sequence ID" value="AXF85546.1"/>
    <property type="molecule type" value="Genomic_DNA"/>
</dbReference>
<comment type="similarity">
    <text evidence="2 8">Belongs to the 4-toluene sulfonate uptake permease (TSUP) (TC 2.A.102) family.</text>
</comment>
<dbReference type="PANTHER" id="PTHR30269:SF0">
    <property type="entry name" value="MEMBRANE TRANSPORTER PROTEIN YFCA-RELATED"/>
    <property type="match status" value="1"/>
</dbReference>
<keyword evidence="5 8" id="KW-0812">Transmembrane</keyword>
<proteinExistence type="inferred from homology"/>
<feature type="transmembrane region" description="Helical" evidence="8">
    <location>
        <begin position="146"/>
        <end position="179"/>
    </location>
</feature>
<feature type="transmembrane region" description="Helical" evidence="8">
    <location>
        <begin position="216"/>
        <end position="232"/>
    </location>
</feature>
<evidence type="ECO:0000256" key="6">
    <source>
        <dbReference type="ARBA" id="ARBA00022989"/>
    </source>
</evidence>
<dbReference type="RefSeq" id="WP_114562733.1">
    <property type="nucleotide sequence ID" value="NZ_CP031124.1"/>
</dbReference>
<evidence type="ECO:0000256" key="4">
    <source>
        <dbReference type="ARBA" id="ARBA00022475"/>
    </source>
</evidence>
<dbReference type="PANTHER" id="PTHR30269">
    <property type="entry name" value="TRANSMEMBRANE PROTEIN YFCA"/>
    <property type="match status" value="1"/>
</dbReference>
<keyword evidence="3" id="KW-0813">Transport</keyword>
<dbReference type="Proteomes" id="UP000252182">
    <property type="component" value="Chromosome"/>
</dbReference>
<feature type="transmembrane region" description="Helical" evidence="8">
    <location>
        <begin position="77"/>
        <end position="98"/>
    </location>
</feature>
<evidence type="ECO:0000256" key="5">
    <source>
        <dbReference type="ARBA" id="ARBA00022692"/>
    </source>
</evidence>
<keyword evidence="4 8" id="KW-1003">Cell membrane</keyword>
<keyword evidence="6 8" id="KW-1133">Transmembrane helix</keyword>
<protein>
    <recommendedName>
        <fullName evidence="8">Probable membrane transporter protein</fullName>
    </recommendedName>
</protein>
<feature type="transmembrane region" description="Helical" evidence="8">
    <location>
        <begin position="191"/>
        <end position="210"/>
    </location>
</feature>
<comment type="subcellular location">
    <subcellularLocation>
        <location evidence="1 8">Cell membrane</location>
        <topology evidence="1 8">Multi-pass membrane protein</topology>
    </subcellularLocation>
</comment>
<dbReference type="GO" id="GO:0005886">
    <property type="term" value="C:plasma membrane"/>
    <property type="evidence" value="ECO:0007669"/>
    <property type="project" value="UniProtKB-SubCell"/>
</dbReference>
<feature type="transmembrane region" description="Helical" evidence="8">
    <location>
        <begin position="105"/>
        <end position="126"/>
    </location>
</feature>
<accession>A0A345DB08</accession>
<organism evidence="9 10">
    <name type="scientific">Ephemeroptericola cinctiostellae</name>
    <dbReference type="NCBI Taxonomy" id="2268024"/>
    <lineage>
        <taxon>Bacteria</taxon>
        <taxon>Pseudomonadati</taxon>
        <taxon>Pseudomonadota</taxon>
        <taxon>Betaproteobacteria</taxon>
        <taxon>Burkholderiales</taxon>
        <taxon>Burkholderiaceae</taxon>
        <taxon>Ephemeroptericola</taxon>
    </lineage>
</organism>
<evidence type="ECO:0000256" key="8">
    <source>
        <dbReference type="RuleBase" id="RU363041"/>
    </source>
</evidence>